<evidence type="ECO:0000313" key="2">
    <source>
        <dbReference type="Proteomes" id="UP000238649"/>
    </source>
</evidence>
<dbReference type="Pfam" id="PF00132">
    <property type="entry name" value="Hexapep"/>
    <property type="match status" value="1"/>
</dbReference>
<evidence type="ECO:0008006" key="3">
    <source>
        <dbReference type="Google" id="ProtNLM"/>
    </source>
</evidence>
<reference evidence="1 2" key="1">
    <citation type="submission" date="2017-09" db="EMBL/GenBank/DDBJ databases">
        <title>Reassesment of A. cryaerophilus.</title>
        <authorList>
            <person name="Perez-Cataluna A."/>
            <person name="Collado L."/>
            <person name="Salgado O."/>
            <person name="Lefinanco V."/>
            <person name="Figueras M.J."/>
        </authorList>
    </citation>
    <scope>NUCLEOTIDE SEQUENCE [LARGE SCALE GENOMIC DNA]</scope>
    <source>
        <strain evidence="1 2">LMG 9871</strain>
    </source>
</reference>
<dbReference type="RefSeq" id="WP_105912620.1">
    <property type="nucleotide sequence ID" value="NZ_NXGH01000053.1"/>
</dbReference>
<dbReference type="AlphaFoldDB" id="A0A2S9SKQ0"/>
<dbReference type="PANTHER" id="PTHR42811">
    <property type="entry name" value="SERINE ACETYLTRANSFERASE"/>
    <property type="match status" value="1"/>
</dbReference>
<organism evidence="1 2">
    <name type="scientific">Aliarcobacter cryaerophilus</name>
    <dbReference type="NCBI Taxonomy" id="28198"/>
    <lineage>
        <taxon>Bacteria</taxon>
        <taxon>Pseudomonadati</taxon>
        <taxon>Campylobacterota</taxon>
        <taxon>Epsilonproteobacteria</taxon>
        <taxon>Campylobacterales</taxon>
        <taxon>Arcobacteraceae</taxon>
        <taxon>Aliarcobacter</taxon>
    </lineage>
</organism>
<dbReference type="EMBL" id="NXGH01000053">
    <property type="protein sequence ID" value="PRM87171.1"/>
    <property type="molecule type" value="Genomic_DNA"/>
</dbReference>
<dbReference type="SUPFAM" id="SSF51161">
    <property type="entry name" value="Trimeric LpxA-like enzymes"/>
    <property type="match status" value="1"/>
</dbReference>
<protein>
    <recommendedName>
        <fullName evidence="3">Serine acetyltransferase</fullName>
    </recommendedName>
</protein>
<dbReference type="Gene3D" id="2.160.10.10">
    <property type="entry name" value="Hexapeptide repeat proteins"/>
    <property type="match status" value="1"/>
</dbReference>
<dbReference type="InterPro" id="IPR001451">
    <property type="entry name" value="Hexapep"/>
</dbReference>
<dbReference type="InterPro" id="IPR011004">
    <property type="entry name" value="Trimer_LpxA-like_sf"/>
</dbReference>
<name>A0A2S9SKQ0_9BACT</name>
<gene>
    <name evidence="1" type="ORF">CJ671_10380</name>
</gene>
<accession>A0A2S9SKQ0</accession>
<proteinExistence type="predicted"/>
<sequence>MKLIYMKEYEAFKKIIVTDYPYPLLCDDEYFFNIFKKVYIEVIEEHSHICNKYYSIDGKGFLNLLYMDHFLILCYRLAHCLYIEYADKYLADAIYYSARIRTSTDIFYCAKIGKYFMPTHPLGSVIDSHSTYGIGFKLYNGVHIGPYDIIGKDPLLWEHPKFGDGVILLAGSSVYGNTEIGDNVVVSAKSIIINEKIPANCIVMGASPRLTVIPNKQDNLCIIK</sequence>
<dbReference type="OrthoDB" id="5323702at2"/>
<dbReference type="Proteomes" id="UP000238649">
    <property type="component" value="Unassembled WGS sequence"/>
</dbReference>
<evidence type="ECO:0000313" key="1">
    <source>
        <dbReference type="EMBL" id="PRM87171.1"/>
    </source>
</evidence>
<comment type="caution">
    <text evidence="1">The sequence shown here is derived from an EMBL/GenBank/DDBJ whole genome shotgun (WGS) entry which is preliminary data.</text>
</comment>